<keyword evidence="4" id="KW-1185">Reference proteome</keyword>
<dbReference type="GO" id="GO:0006281">
    <property type="term" value="P:DNA repair"/>
    <property type="evidence" value="ECO:0007669"/>
    <property type="project" value="TreeGrafter"/>
</dbReference>
<dbReference type="PANTHER" id="PTHR43434">
    <property type="entry name" value="PHOSPHOGLYCOLATE PHOSPHATASE"/>
    <property type="match status" value="1"/>
</dbReference>
<dbReference type="InterPro" id="IPR050155">
    <property type="entry name" value="HAD-like_hydrolase_sf"/>
</dbReference>
<dbReference type="EMBL" id="QYTV02000007">
    <property type="protein sequence ID" value="RST72723.1"/>
    <property type="molecule type" value="Genomic_DNA"/>
</dbReference>
<dbReference type="GO" id="GO:0008967">
    <property type="term" value="F:phosphoglycolate phosphatase activity"/>
    <property type="evidence" value="ECO:0007669"/>
    <property type="project" value="TreeGrafter"/>
</dbReference>
<gene>
    <name evidence="3" type="ORF">D4T97_014985</name>
</gene>
<comment type="caution">
    <text evidence="3">The sequence shown here is derived from an EMBL/GenBank/DDBJ whole genome shotgun (WGS) entry which is preliminary data.</text>
</comment>
<dbReference type="Proteomes" id="UP000287156">
    <property type="component" value="Unassembled WGS sequence"/>
</dbReference>
<dbReference type="Gene3D" id="3.40.50.1000">
    <property type="entry name" value="HAD superfamily/HAD-like"/>
    <property type="match status" value="1"/>
</dbReference>
<dbReference type="InterPro" id="IPR023198">
    <property type="entry name" value="PGP-like_dom2"/>
</dbReference>
<evidence type="ECO:0000313" key="4">
    <source>
        <dbReference type="Proteomes" id="UP000287156"/>
    </source>
</evidence>
<organism evidence="3 4">
    <name type="scientific">Siminovitchia acidinfaciens</name>
    <dbReference type="NCBI Taxonomy" id="2321395"/>
    <lineage>
        <taxon>Bacteria</taxon>
        <taxon>Bacillati</taxon>
        <taxon>Bacillota</taxon>
        <taxon>Bacilli</taxon>
        <taxon>Bacillales</taxon>
        <taxon>Bacillaceae</taxon>
        <taxon>Siminovitchia</taxon>
    </lineage>
</organism>
<dbReference type="InterPro" id="IPR023214">
    <property type="entry name" value="HAD_sf"/>
</dbReference>
<accession>A0A429XWF5</accession>
<protein>
    <submittedName>
        <fullName evidence="3">HAD family hydrolase</fullName>
    </submittedName>
</protein>
<evidence type="ECO:0000313" key="3">
    <source>
        <dbReference type="EMBL" id="RST72723.1"/>
    </source>
</evidence>
<dbReference type="Pfam" id="PF13419">
    <property type="entry name" value="HAD_2"/>
    <property type="match status" value="1"/>
</dbReference>
<dbReference type="InterPro" id="IPR006439">
    <property type="entry name" value="HAD-SF_hydro_IA"/>
</dbReference>
<dbReference type="SFLD" id="SFLDG01129">
    <property type="entry name" value="C1.5:_HAD__Beta-PGM__Phosphata"/>
    <property type="match status" value="1"/>
</dbReference>
<sequence>MIKGILFDKDGTLVEFNTLWINSTYSVIYELVKQYALGDYVGKTNKIAHFIGLKGNEVDENSLLAGKTSKDISKVIADSLHADQEKIHKEMNGLYYRYVQEHSEDIKAIGNLAALFKQLKKNQLKIGIVTADNFDVTMLTITELGIRKYIDFIGTADLYEKKPSREAMEVFCYAHSLKPDEVIHVGDTPVDMEFSKHGRFGVGVLSGVGSEETLRKYTPHIVESVQDLIDNKGNFIYSDSLLELQAY</sequence>
<keyword evidence="2" id="KW-0460">Magnesium</keyword>
<reference evidence="3" key="1">
    <citation type="submission" date="2018-12" db="EMBL/GenBank/DDBJ databases">
        <authorList>
            <person name="Sun L."/>
            <person name="Chen Z."/>
        </authorList>
    </citation>
    <scope>NUCLEOTIDE SEQUENCE [LARGE SCALE GENOMIC DNA]</scope>
    <source>
        <strain evidence="3">3-2-2</strain>
    </source>
</reference>
<keyword evidence="1 3" id="KW-0378">Hydrolase</keyword>
<dbReference type="InterPro" id="IPR041492">
    <property type="entry name" value="HAD_2"/>
</dbReference>
<dbReference type="NCBIfam" id="TIGR01549">
    <property type="entry name" value="HAD-SF-IA-v1"/>
    <property type="match status" value="1"/>
</dbReference>
<dbReference type="Gene3D" id="1.10.150.240">
    <property type="entry name" value="Putative phosphatase, domain 2"/>
    <property type="match status" value="1"/>
</dbReference>
<evidence type="ECO:0000256" key="1">
    <source>
        <dbReference type="ARBA" id="ARBA00022801"/>
    </source>
</evidence>
<dbReference type="RefSeq" id="WP_126051569.1">
    <property type="nucleotide sequence ID" value="NZ_QYTV02000007.1"/>
</dbReference>
<proteinExistence type="predicted"/>
<evidence type="ECO:0000256" key="2">
    <source>
        <dbReference type="ARBA" id="ARBA00022842"/>
    </source>
</evidence>
<dbReference type="PANTHER" id="PTHR43434:SF1">
    <property type="entry name" value="PHOSPHOGLYCOLATE PHOSPHATASE"/>
    <property type="match status" value="1"/>
</dbReference>
<dbReference type="SFLD" id="SFLDS00003">
    <property type="entry name" value="Haloacid_Dehalogenase"/>
    <property type="match status" value="1"/>
</dbReference>
<dbReference type="AlphaFoldDB" id="A0A429XWF5"/>
<dbReference type="SUPFAM" id="SSF56784">
    <property type="entry name" value="HAD-like"/>
    <property type="match status" value="1"/>
</dbReference>
<dbReference type="OrthoDB" id="9797743at2"/>
<dbReference type="InterPro" id="IPR036412">
    <property type="entry name" value="HAD-like_sf"/>
</dbReference>
<name>A0A429XWF5_9BACI</name>
<dbReference type="GO" id="GO:0005829">
    <property type="term" value="C:cytosol"/>
    <property type="evidence" value="ECO:0007669"/>
    <property type="project" value="TreeGrafter"/>
</dbReference>